<dbReference type="RefSeq" id="WP_080319257.1">
    <property type="nucleotide sequence ID" value="NZ_MTBC01000006.1"/>
</dbReference>
<dbReference type="SUPFAM" id="SSF101898">
    <property type="entry name" value="NHL repeat"/>
    <property type="match status" value="1"/>
</dbReference>
<comment type="caution">
    <text evidence="1">The sequence shown here is derived from an EMBL/GenBank/DDBJ whole genome shotgun (WGS) entry which is preliminary data.</text>
</comment>
<evidence type="ECO:0000313" key="1">
    <source>
        <dbReference type="EMBL" id="OQD42575.1"/>
    </source>
</evidence>
<dbReference type="AlphaFoldDB" id="A0A1V6LQW1"/>
<evidence type="ECO:0008006" key="3">
    <source>
        <dbReference type="Google" id="ProtNLM"/>
    </source>
</evidence>
<name>A0A1V6LQW1_9FLAO</name>
<dbReference type="OrthoDB" id="5599486at2"/>
<reference evidence="1 2" key="1">
    <citation type="submission" date="2016-12" db="EMBL/GenBank/DDBJ databases">
        <authorList>
            <person name="Song W.-J."/>
            <person name="Kurnit D.M."/>
        </authorList>
    </citation>
    <scope>NUCLEOTIDE SEQUENCE [LARGE SCALE GENOMIC DNA]</scope>
    <source>
        <strain evidence="1 2">HSG9</strain>
    </source>
</reference>
<dbReference type="EMBL" id="MTBC01000006">
    <property type="protein sequence ID" value="OQD42575.1"/>
    <property type="molecule type" value="Genomic_DNA"/>
</dbReference>
<dbReference type="Proteomes" id="UP000191680">
    <property type="component" value="Unassembled WGS sequence"/>
</dbReference>
<proteinExistence type="predicted"/>
<organism evidence="1 2">
    <name type="scientific">Croceivirga radicis</name>
    <dbReference type="NCBI Taxonomy" id="1929488"/>
    <lineage>
        <taxon>Bacteria</taxon>
        <taxon>Pseudomonadati</taxon>
        <taxon>Bacteroidota</taxon>
        <taxon>Flavobacteriia</taxon>
        <taxon>Flavobacteriales</taxon>
        <taxon>Flavobacteriaceae</taxon>
        <taxon>Croceivirga</taxon>
    </lineage>
</organism>
<accession>A0A1V6LQW1</accession>
<evidence type="ECO:0000313" key="2">
    <source>
        <dbReference type="Proteomes" id="UP000191680"/>
    </source>
</evidence>
<sequence length="284" mass="32009">MVKQLFSLLVFSITVVNCQNSGNLEVVADLPSNLKETSGMALYGDKLWLIEDSGNKDDITQINLDGKINKEFEVKNAKNHDWEDLTKDTAGNLYIGDFGNNYSDRDDLVIYKLPNPETEPGDKIDAEKIEFSYPNQKEIPAKKKDRHFDAEAFFHWGNSLYIITKNRARPYDGKTFVFKVPDSKGEYEASLVTTWITCKDAGTCSITSADISADGKKIALLSYGFVWIITDFSLDDFTKGTITKLDLGTRSQLESVIFYDNNTLLLSDEKSHGEGGNLYKYRLN</sequence>
<keyword evidence="2" id="KW-1185">Reference proteome</keyword>
<gene>
    <name evidence="1" type="ORF">BUL40_10680</name>
</gene>
<protein>
    <recommendedName>
        <fullName evidence="3">SdiA-regulated family protein</fullName>
    </recommendedName>
</protein>